<dbReference type="RefSeq" id="WP_121737983.1">
    <property type="nucleotide sequence ID" value="NZ_CP032153.1"/>
</dbReference>
<evidence type="ECO:0000313" key="3">
    <source>
        <dbReference type="Proteomes" id="UP000268070"/>
    </source>
</evidence>
<dbReference type="Pfam" id="PF19419">
    <property type="entry name" value="DUF5983"/>
    <property type="match status" value="1"/>
</dbReference>
<reference evidence="2 3" key="1">
    <citation type="submission" date="2018-09" db="EMBL/GenBank/DDBJ databases">
        <title>Complete genome sequence of the hydrocarbonoclastic bacterium Alcaligenes aquatilis QD168, isolated from a crude-oil polluted marine sediment of Central Chile.</title>
        <authorList>
            <person name="Duran R.E."/>
            <person name="Barra B."/>
            <person name="Salva-Serra F."/>
            <person name="Mendez V."/>
            <person name="Moore E.R.B."/>
            <person name="Seeger M."/>
        </authorList>
    </citation>
    <scope>NUCLEOTIDE SEQUENCE [LARGE SCALE GENOMIC DNA]</scope>
    <source>
        <strain evidence="2 3">QD168</strain>
    </source>
</reference>
<proteinExistence type="predicted"/>
<protein>
    <submittedName>
        <fullName evidence="2">ABC transporter substrate-binding protein</fullName>
    </submittedName>
</protein>
<dbReference type="EMBL" id="CP032153">
    <property type="protein sequence ID" value="AYN19581.1"/>
    <property type="molecule type" value="Genomic_DNA"/>
</dbReference>
<sequence>MPHSPNPFLRGYWNLNIVRTLSISYEDGSPTVWRNIHPSQQHFPDEALIACSCIVTSNFAVITNGLEPVSAEVLIACDAEEGINGESTISAVIYAIHGEDFDGRLVHVADTYSAEAAKEVAKRLSFETGYYSRCWEISSAHISPETGQYLANLAELATPEGFLLIVFRIPYSPAIGVKLISTPWTDKNLAHAQGISTEQLRQEHRNKGMPDDLANILELAGQADVRILILDADAPALAGLPLAEHW</sequence>
<dbReference type="OrthoDB" id="8557870at2"/>
<dbReference type="KEGG" id="aaqu:D3M96_02940"/>
<organism evidence="2 3">
    <name type="scientific">Alcaligenes aquatilis</name>
    <dbReference type="NCBI Taxonomy" id="323284"/>
    <lineage>
        <taxon>Bacteria</taxon>
        <taxon>Pseudomonadati</taxon>
        <taxon>Pseudomonadota</taxon>
        <taxon>Betaproteobacteria</taxon>
        <taxon>Burkholderiales</taxon>
        <taxon>Alcaligenaceae</taxon>
        <taxon>Alcaligenes</taxon>
    </lineage>
</organism>
<accession>A0A3G2HRP6</accession>
<dbReference type="InterPro" id="IPR046025">
    <property type="entry name" value="DUF5983"/>
</dbReference>
<evidence type="ECO:0000259" key="1">
    <source>
        <dbReference type="Pfam" id="PF19419"/>
    </source>
</evidence>
<evidence type="ECO:0000313" key="2">
    <source>
        <dbReference type="EMBL" id="AYN19581.1"/>
    </source>
</evidence>
<dbReference type="Proteomes" id="UP000268070">
    <property type="component" value="Chromosome"/>
</dbReference>
<feature type="domain" description="DUF5983" evidence="1">
    <location>
        <begin position="134"/>
        <end position="244"/>
    </location>
</feature>
<dbReference type="AlphaFoldDB" id="A0A3G2HRP6"/>
<gene>
    <name evidence="2" type="ORF">D3M96_02940</name>
</gene>
<name>A0A3G2HRP6_9BURK</name>